<evidence type="ECO:0000256" key="5">
    <source>
        <dbReference type="ARBA" id="ARBA00022741"/>
    </source>
</evidence>
<dbReference type="AlphaFoldDB" id="E6MEH3"/>
<dbReference type="InterPro" id="IPR019987">
    <property type="entry name" value="GTP-bd_ribosome_bio_YsxC"/>
</dbReference>
<dbReference type="GO" id="GO:0000917">
    <property type="term" value="P:division septum assembly"/>
    <property type="evidence" value="ECO:0007669"/>
    <property type="project" value="UniProtKB-KW"/>
</dbReference>
<dbReference type="HOGENOM" id="CLU_033732_3_0_9"/>
<dbReference type="Gene3D" id="3.40.50.300">
    <property type="entry name" value="P-loop containing nucleotide triphosphate hydrolases"/>
    <property type="match status" value="1"/>
</dbReference>
<dbReference type="Proteomes" id="UP000004754">
    <property type="component" value="Unassembled WGS sequence"/>
</dbReference>
<evidence type="ECO:0000256" key="8">
    <source>
        <dbReference type="ARBA" id="ARBA00023210"/>
    </source>
</evidence>
<evidence type="ECO:0000256" key="7">
    <source>
        <dbReference type="ARBA" id="ARBA00023134"/>
    </source>
</evidence>
<evidence type="ECO:0000256" key="9">
    <source>
        <dbReference type="ARBA" id="ARBA00023306"/>
    </source>
</evidence>
<dbReference type="EMBL" id="AEQN01000007">
    <property type="protein sequence ID" value="EFV02498.1"/>
    <property type="molecule type" value="Genomic_DNA"/>
</dbReference>
<dbReference type="InterPro" id="IPR030393">
    <property type="entry name" value="G_ENGB_dom"/>
</dbReference>
<dbReference type="RefSeq" id="WP_006597825.1">
    <property type="nucleotide sequence ID" value="NZ_GL622359.1"/>
</dbReference>
<evidence type="ECO:0000256" key="3">
    <source>
        <dbReference type="ARBA" id="ARBA00022618"/>
    </source>
</evidence>
<organism evidence="12 13">
    <name type="scientific">Pseudoramibacter alactolyticus ATCC 23263</name>
    <dbReference type="NCBI Taxonomy" id="887929"/>
    <lineage>
        <taxon>Bacteria</taxon>
        <taxon>Bacillati</taxon>
        <taxon>Bacillota</taxon>
        <taxon>Clostridia</taxon>
        <taxon>Eubacteriales</taxon>
        <taxon>Eubacteriaceae</taxon>
        <taxon>Pseudoramibacter</taxon>
    </lineage>
</organism>
<dbReference type="OrthoDB" id="9804921at2"/>
<evidence type="ECO:0000256" key="6">
    <source>
        <dbReference type="ARBA" id="ARBA00022842"/>
    </source>
</evidence>
<dbReference type="GO" id="GO:0005525">
    <property type="term" value="F:GTP binding"/>
    <property type="evidence" value="ECO:0007669"/>
    <property type="project" value="UniProtKB-UniRule"/>
</dbReference>
<evidence type="ECO:0000256" key="4">
    <source>
        <dbReference type="ARBA" id="ARBA00022723"/>
    </source>
</evidence>
<keyword evidence="7 10" id="KW-0342">GTP-binding</keyword>
<proteinExistence type="inferred from homology"/>
<feature type="domain" description="EngB-type G" evidence="11">
    <location>
        <begin position="22"/>
        <end position="194"/>
    </location>
</feature>
<evidence type="ECO:0000313" key="13">
    <source>
        <dbReference type="Proteomes" id="UP000004754"/>
    </source>
</evidence>
<dbReference type="InterPro" id="IPR006073">
    <property type="entry name" value="GTP-bd"/>
</dbReference>
<evidence type="ECO:0000259" key="11">
    <source>
        <dbReference type="PROSITE" id="PS51706"/>
    </source>
</evidence>
<evidence type="ECO:0000256" key="10">
    <source>
        <dbReference type="HAMAP-Rule" id="MF_00321"/>
    </source>
</evidence>
<gene>
    <name evidence="12" type="primary">ysxC</name>
    <name evidence="10" type="synonym">engB</name>
    <name evidence="12" type="ORF">HMP0721_0406</name>
</gene>
<dbReference type="NCBIfam" id="TIGR03598">
    <property type="entry name" value="GTPase_YsxC"/>
    <property type="match status" value="1"/>
</dbReference>
<accession>E6MEH3</accession>
<dbReference type="GO" id="GO:0046872">
    <property type="term" value="F:metal ion binding"/>
    <property type="evidence" value="ECO:0007669"/>
    <property type="project" value="UniProtKB-KW"/>
</dbReference>
<keyword evidence="8 10" id="KW-0717">Septation</keyword>
<dbReference type="HAMAP" id="MF_00321">
    <property type="entry name" value="GTPase_EngB"/>
    <property type="match status" value="1"/>
</dbReference>
<evidence type="ECO:0000313" key="12">
    <source>
        <dbReference type="EMBL" id="EFV02498.1"/>
    </source>
</evidence>
<dbReference type="STRING" id="887929.HMP0721_0406"/>
<dbReference type="InterPro" id="IPR027417">
    <property type="entry name" value="P-loop_NTPase"/>
</dbReference>
<evidence type="ECO:0000256" key="2">
    <source>
        <dbReference type="ARBA" id="ARBA00009638"/>
    </source>
</evidence>
<keyword evidence="4" id="KW-0479">Metal-binding</keyword>
<keyword evidence="13" id="KW-1185">Reference proteome</keyword>
<dbReference type="eggNOG" id="COG0218">
    <property type="taxonomic scope" value="Bacteria"/>
</dbReference>
<protein>
    <recommendedName>
        <fullName evidence="10">Probable GTP-binding protein EngB</fullName>
    </recommendedName>
</protein>
<dbReference type="CDD" id="cd01876">
    <property type="entry name" value="YihA_EngB"/>
    <property type="match status" value="1"/>
</dbReference>
<name>E6MEH3_9FIRM</name>
<evidence type="ECO:0000256" key="1">
    <source>
        <dbReference type="ARBA" id="ARBA00001946"/>
    </source>
</evidence>
<dbReference type="PANTHER" id="PTHR11649">
    <property type="entry name" value="MSS1/TRME-RELATED GTP-BINDING PROTEIN"/>
    <property type="match status" value="1"/>
</dbReference>
<dbReference type="Pfam" id="PF01926">
    <property type="entry name" value="MMR_HSR1"/>
    <property type="match status" value="1"/>
</dbReference>
<sequence length="212" mass="24333">MNVTKAEIIISAVSSKQYPQDHLPELVLLGRSNVGKSSFVNTLIRRRNLARTSSQPGKTQTMNFYQINDLFRFVDMPGYGYARVSKKSREKWGAMIETYLQKRENLAGVFLLVDSRHEPSEDDELMFNWLTYYGLVPMVVMTKFDKLNAMRKRKALNNIAATFHLPTKDVIPFSSVEKDGYDTAWERIETALEAYCARNEGRNQSQDPSGYV</sequence>
<reference evidence="12 13" key="1">
    <citation type="submission" date="2010-12" db="EMBL/GenBank/DDBJ databases">
        <authorList>
            <person name="Muzny D."/>
            <person name="Qin X."/>
            <person name="Deng J."/>
            <person name="Jiang H."/>
            <person name="Liu Y."/>
            <person name="Qu J."/>
            <person name="Song X.-Z."/>
            <person name="Zhang L."/>
            <person name="Thornton R."/>
            <person name="Coyle M."/>
            <person name="Francisco L."/>
            <person name="Jackson L."/>
            <person name="Javaid M."/>
            <person name="Korchina V."/>
            <person name="Kovar C."/>
            <person name="Mata R."/>
            <person name="Mathew T."/>
            <person name="Ngo R."/>
            <person name="Nguyen L."/>
            <person name="Nguyen N."/>
            <person name="Okwuonu G."/>
            <person name="Ongeri F."/>
            <person name="Pham C."/>
            <person name="Simmons D."/>
            <person name="Wilczek-Boney K."/>
            <person name="Hale W."/>
            <person name="Jakkamsetti A."/>
            <person name="Pham P."/>
            <person name="Ruth R."/>
            <person name="San Lucas F."/>
            <person name="Warren J."/>
            <person name="Zhang J."/>
            <person name="Zhao Z."/>
            <person name="Zhou C."/>
            <person name="Zhu D."/>
            <person name="Lee S."/>
            <person name="Bess C."/>
            <person name="Blankenburg K."/>
            <person name="Forbes L."/>
            <person name="Fu Q."/>
            <person name="Gubbala S."/>
            <person name="Hirani K."/>
            <person name="Jayaseelan J.C."/>
            <person name="Lara F."/>
            <person name="Munidasa M."/>
            <person name="Palculict T."/>
            <person name="Patil S."/>
            <person name="Pu L.-L."/>
            <person name="Saada N."/>
            <person name="Tang L."/>
            <person name="Weissenberger G."/>
            <person name="Zhu Y."/>
            <person name="Hemphill L."/>
            <person name="Shang Y."/>
            <person name="Youmans B."/>
            <person name="Ayvaz T."/>
            <person name="Ross M."/>
            <person name="Santibanez J."/>
            <person name="Aqrawi P."/>
            <person name="Gross S."/>
            <person name="Joshi V."/>
            <person name="Fowler G."/>
            <person name="Nazareth L."/>
            <person name="Reid J."/>
            <person name="Worley K."/>
            <person name="Petrosino J."/>
            <person name="Highlander S."/>
            <person name="Gibbs R."/>
        </authorList>
    </citation>
    <scope>NUCLEOTIDE SEQUENCE [LARGE SCALE GENOMIC DNA]</scope>
    <source>
        <strain evidence="12 13">ATCC 23263</strain>
    </source>
</reference>
<comment type="similarity">
    <text evidence="2 10">Belongs to the TRAFAC class TrmE-Era-EngA-EngB-Septin-like GTPase superfamily. EngB GTPase family.</text>
</comment>
<keyword evidence="6" id="KW-0460">Magnesium</keyword>
<dbReference type="SUPFAM" id="SSF52540">
    <property type="entry name" value="P-loop containing nucleoside triphosphate hydrolases"/>
    <property type="match status" value="1"/>
</dbReference>
<comment type="function">
    <text evidence="10">Necessary for normal cell division and for the maintenance of normal septation.</text>
</comment>
<dbReference type="FunFam" id="3.40.50.300:FF:000098">
    <property type="entry name" value="Probable GTP-binding protein EngB"/>
    <property type="match status" value="1"/>
</dbReference>
<keyword evidence="3 10" id="KW-0132">Cell division</keyword>
<comment type="cofactor">
    <cofactor evidence="1">
        <name>Mg(2+)</name>
        <dbReference type="ChEBI" id="CHEBI:18420"/>
    </cofactor>
</comment>
<comment type="caution">
    <text evidence="12">The sequence shown here is derived from an EMBL/GenBank/DDBJ whole genome shotgun (WGS) entry which is preliminary data.</text>
</comment>
<dbReference type="PANTHER" id="PTHR11649:SF13">
    <property type="entry name" value="ENGB-TYPE G DOMAIN-CONTAINING PROTEIN"/>
    <property type="match status" value="1"/>
</dbReference>
<dbReference type="GO" id="GO:0005829">
    <property type="term" value="C:cytosol"/>
    <property type="evidence" value="ECO:0007669"/>
    <property type="project" value="TreeGrafter"/>
</dbReference>
<keyword evidence="5 10" id="KW-0547">Nucleotide-binding</keyword>
<dbReference type="PROSITE" id="PS51706">
    <property type="entry name" value="G_ENGB"/>
    <property type="match status" value="1"/>
</dbReference>
<keyword evidence="9 10" id="KW-0131">Cell cycle</keyword>